<dbReference type="AlphaFoldDB" id="A0A151TMQ4"/>
<feature type="non-terminal residue" evidence="1">
    <location>
        <position position="1"/>
    </location>
</feature>
<gene>
    <name evidence="1" type="ORF">KK1_021955</name>
</gene>
<sequence length="118" mass="13268">PCNEEDLALVAIINGDKIKVEDGISTIILGQGGSEIIIALTGTTHLINGDKPGPFIDLEHYVSVHLLPLHFHERVLALIRHPHPSSRLLNVNSQPIHHYRYYIINIIHNKPHKPKFIT</sequence>
<accession>A0A151TMQ4</accession>
<keyword evidence="2" id="KW-1185">Reference proteome</keyword>
<dbReference type="Gramene" id="C.cajan_21326.t">
    <property type="protein sequence ID" value="C.cajan_21326.t.cds1"/>
    <property type="gene ID" value="C.cajan_21326"/>
</dbReference>
<reference evidence="1 2" key="1">
    <citation type="journal article" date="2012" name="Nat. Biotechnol.">
        <title>Draft genome sequence of pigeonpea (Cajanus cajan), an orphan legume crop of resource-poor farmers.</title>
        <authorList>
            <person name="Varshney R.K."/>
            <person name="Chen W."/>
            <person name="Li Y."/>
            <person name="Bharti A.K."/>
            <person name="Saxena R.K."/>
            <person name="Schlueter J.A."/>
            <person name="Donoghue M.T."/>
            <person name="Azam S."/>
            <person name="Fan G."/>
            <person name="Whaley A.M."/>
            <person name="Farmer A.D."/>
            <person name="Sheridan J."/>
            <person name="Iwata A."/>
            <person name="Tuteja R."/>
            <person name="Penmetsa R.V."/>
            <person name="Wu W."/>
            <person name="Upadhyaya H.D."/>
            <person name="Yang S.P."/>
            <person name="Shah T."/>
            <person name="Saxena K.B."/>
            <person name="Michael T."/>
            <person name="McCombie W.R."/>
            <person name="Yang B."/>
            <person name="Zhang G."/>
            <person name="Yang H."/>
            <person name="Wang J."/>
            <person name="Spillane C."/>
            <person name="Cook D.R."/>
            <person name="May G.D."/>
            <person name="Xu X."/>
            <person name="Jackson S.A."/>
        </authorList>
    </citation>
    <scope>NUCLEOTIDE SEQUENCE [LARGE SCALE GENOMIC DNA]</scope>
    <source>
        <strain evidence="2">cv. Asha</strain>
    </source>
</reference>
<organism evidence="1 2">
    <name type="scientific">Cajanus cajan</name>
    <name type="common">Pigeon pea</name>
    <name type="synonym">Cajanus indicus</name>
    <dbReference type="NCBI Taxonomy" id="3821"/>
    <lineage>
        <taxon>Eukaryota</taxon>
        <taxon>Viridiplantae</taxon>
        <taxon>Streptophyta</taxon>
        <taxon>Embryophyta</taxon>
        <taxon>Tracheophyta</taxon>
        <taxon>Spermatophyta</taxon>
        <taxon>Magnoliopsida</taxon>
        <taxon>eudicotyledons</taxon>
        <taxon>Gunneridae</taxon>
        <taxon>Pentapetalae</taxon>
        <taxon>rosids</taxon>
        <taxon>fabids</taxon>
        <taxon>Fabales</taxon>
        <taxon>Fabaceae</taxon>
        <taxon>Papilionoideae</taxon>
        <taxon>50 kb inversion clade</taxon>
        <taxon>NPAAA clade</taxon>
        <taxon>indigoferoid/millettioid clade</taxon>
        <taxon>Phaseoleae</taxon>
        <taxon>Cajanus</taxon>
    </lineage>
</organism>
<proteinExistence type="predicted"/>
<protein>
    <submittedName>
        <fullName evidence="1">Uncharacterized protein</fullName>
    </submittedName>
</protein>
<evidence type="ECO:0000313" key="1">
    <source>
        <dbReference type="EMBL" id="KYP68335.1"/>
    </source>
</evidence>
<name>A0A151TMQ4_CAJCA</name>
<evidence type="ECO:0000313" key="2">
    <source>
        <dbReference type="Proteomes" id="UP000075243"/>
    </source>
</evidence>
<dbReference type="Proteomes" id="UP000075243">
    <property type="component" value="Chromosome 4"/>
</dbReference>
<dbReference type="EMBL" id="CM003606">
    <property type="protein sequence ID" value="KYP68335.1"/>
    <property type="molecule type" value="Genomic_DNA"/>
</dbReference>